<organism evidence="2 3">
    <name type="scientific">Cellulomonas xiejunii</name>
    <dbReference type="NCBI Taxonomy" id="2968083"/>
    <lineage>
        <taxon>Bacteria</taxon>
        <taxon>Bacillati</taxon>
        <taxon>Actinomycetota</taxon>
        <taxon>Actinomycetes</taxon>
        <taxon>Micrococcales</taxon>
        <taxon>Cellulomonadaceae</taxon>
        <taxon>Cellulomonas</taxon>
    </lineage>
</organism>
<dbReference type="Proteomes" id="UP001316384">
    <property type="component" value="Chromosome"/>
</dbReference>
<accession>A0ABY5KMT4</accession>
<gene>
    <name evidence="2" type="ORF">NP048_18855</name>
</gene>
<sequence length="47" mass="4984">MIDLERRAEKASTHRGGDFGPPLDGDRPAPVGVMATSTGDLDDEENS</sequence>
<protein>
    <submittedName>
        <fullName evidence="2">Uncharacterized protein</fullName>
    </submittedName>
</protein>
<reference evidence="2 3" key="1">
    <citation type="submission" date="2022-07" db="EMBL/GenBank/DDBJ databases">
        <title>Novel species in genus cellulomonas.</title>
        <authorList>
            <person name="Ye L."/>
        </authorList>
    </citation>
    <scope>NUCLEOTIDE SEQUENCE [LARGE SCALE GENOMIC DNA]</scope>
    <source>
        <strain evidence="3">zg-B89</strain>
    </source>
</reference>
<proteinExistence type="predicted"/>
<evidence type="ECO:0000313" key="3">
    <source>
        <dbReference type="Proteomes" id="UP001316384"/>
    </source>
</evidence>
<evidence type="ECO:0000256" key="1">
    <source>
        <dbReference type="SAM" id="MobiDB-lite"/>
    </source>
</evidence>
<feature type="compositionally biased region" description="Basic and acidic residues" evidence="1">
    <location>
        <begin position="1"/>
        <end position="17"/>
    </location>
</feature>
<dbReference type="EMBL" id="CP101987">
    <property type="protein sequence ID" value="UUI71817.1"/>
    <property type="molecule type" value="Genomic_DNA"/>
</dbReference>
<name>A0ABY5KMT4_9CELL</name>
<feature type="region of interest" description="Disordered" evidence="1">
    <location>
        <begin position="1"/>
        <end position="47"/>
    </location>
</feature>
<keyword evidence="3" id="KW-1185">Reference proteome</keyword>
<dbReference type="RefSeq" id="WP_227576852.1">
    <property type="nucleotide sequence ID" value="NZ_CP101987.1"/>
</dbReference>
<evidence type="ECO:0000313" key="2">
    <source>
        <dbReference type="EMBL" id="UUI71817.1"/>
    </source>
</evidence>